<keyword evidence="5 7" id="KW-0472">Membrane</keyword>
<dbReference type="AlphaFoldDB" id="A0A642UK52"/>
<dbReference type="EMBL" id="SWFT01000124">
    <property type="protein sequence ID" value="KAA8899381.1"/>
    <property type="molecule type" value="Genomic_DNA"/>
</dbReference>
<feature type="transmembrane region" description="Helical" evidence="7">
    <location>
        <begin position="534"/>
        <end position="552"/>
    </location>
</feature>
<dbReference type="Gene3D" id="1.20.1250.20">
    <property type="entry name" value="MFS general substrate transporter like domains"/>
    <property type="match status" value="2"/>
</dbReference>
<dbReference type="InterPro" id="IPR011701">
    <property type="entry name" value="MFS"/>
</dbReference>
<feature type="transmembrane region" description="Helical" evidence="7">
    <location>
        <begin position="436"/>
        <end position="455"/>
    </location>
</feature>
<dbReference type="RefSeq" id="XP_034010895.1">
    <property type="nucleotide sequence ID" value="XM_034157273.1"/>
</dbReference>
<evidence type="ECO:0000256" key="5">
    <source>
        <dbReference type="ARBA" id="ARBA00023136"/>
    </source>
</evidence>
<dbReference type="InterPro" id="IPR036259">
    <property type="entry name" value="MFS_trans_sf"/>
</dbReference>
<feature type="transmembrane region" description="Helical" evidence="7">
    <location>
        <begin position="467"/>
        <end position="487"/>
    </location>
</feature>
<dbReference type="PANTHER" id="PTHR43791:SF65">
    <property type="entry name" value="MAJOR FACILITATOR SUPERFAMILY (MFS) PROFILE DOMAIN-CONTAINING PROTEIN-RELATED"/>
    <property type="match status" value="1"/>
</dbReference>
<feature type="transmembrane region" description="Helical" evidence="7">
    <location>
        <begin position="499"/>
        <end position="519"/>
    </location>
</feature>
<dbReference type="GO" id="GO:0022857">
    <property type="term" value="F:transmembrane transporter activity"/>
    <property type="evidence" value="ECO:0007669"/>
    <property type="project" value="InterPro"/>
</dbReference>
<dbReference type="GeneID" id="54783054"/>
<dbReference type="OrthoDB" id="1935484at2759"/>
<dbReference type="FunFam" id="1.20.1250.20:FF:000106">
    <property type="entry name" value="MFS transporter, putative"/>
    <property type="match status" value="1"/>
</dbReference>
<feature type="transmembrane region" description="Helical" evidence="7">
    <location>
        <begin position="260"/>
        <end position="280"/>
    </location>
</feature>
<evidence type="ECO:0000256" key="4">
    <source>
        <dbReference type="ARBA" id="ARBA00022989"/>
    </source>
</evidence>
<dbReference type="GO" id="GO:0016020">
    <property type="term" value="C:membrane"/>
    <property type="evidence" value="ECO:0007669"/>
    <property type="project" value="UniProtKB-SubCell"/>
</dbReference>
<evidence type="ECO:0000256" key="7">
    <source>
        <dbReference type="SAM" id="Phobius"/>
    </source>
</evidence>
<proteinExistence type="predicted"/>
<evidence type="ECO:0008006" key="10">
    <source>
        <dbReference type="Google" id="ProtNLM"/>
    </source>
</evidence>
<gene>
    <name evidence="8" type="ORF">DIURU_004403</name>
</gene>
<evidence type="ECO:0000256" key="3">
    <source>
        <dbReference type="ARBA" id="ARBA00022692"/>
    </source>
</evidence>
<dbReference type="Proteomes" id="UP000449547">
    <property type="component" value="Unassembled WGS sequence"/>
</dbReference>
<feature type="compositionally biased region" description="Basic and acidic residues" evidence="6">
    <location>
        <begin position="28"/>
        <end position="49"/>
    </location>
</feature>
<dbReference type="VEuPathDB" id="FungiDB:DIURU_004403"/>
<protein>
    <recommendedName>
        <fullName evidence="10">Major facilitator superfamily (MFS) profile domain-containing protein</fullName>
    </recommendedName>
</protein>
<evidence type="ECO:0000256" key="1">
    <source>
        <dbReference type="ARBA" id="ARBA00004141"/>
    </source>
</evidence>
<keyword evidence="9" id="KW-1185">Reference proteome</keyword>
<dbReference type="Pfam" id="PF07690">
    <property type="entry name" value="MFS_1"/>
    <property type="match status" value="1"/>
</dbReference>
<reference evidence="8 9" key="1">
    <citation type="submission" date="2019-07" db="EMBL/GenBank/DDBJ databases">
        <title>Genome assembly of two rare yeast pathogens: Diutina rugosa and Trichomonascus ciferrii.</title>
        <authorList>
            <person name="Mixao V."/>
            <person name="Saus E."/>
            <person name="Hansen A."/>
            <person name="Lass-Flor C."/>
            <person name="Gabaldon T."/>
        </authorList>
    </citation>
    <scope>NUCLEOTIDE SEQUENCE [LARGE SCALE GENOMIC DNA]</scope>
    <source>
        <strain evidence="8 9">CBS 613</strain>
    </source>
</reference>
<keyword evidence="2" id="KW-0813">Transport</keyword>
<name>A0A642UK52_DIURU</name>
<feature type="transmembrane region" description="Helical" evidence="7">
    <location>
        <begin position="292"/>
        <end position="313"/>
    </location>
</feature>
<feature type="transmembrane region" description="Helical" evidence="7">
    <location>
        <begin position="410"/>
        <end position="429"/>
    </location>
</feature>
<dbReference type="SUPFAM" id="SSF103473">
    <property type="entry name" value="MFS general substrate transporter"/>
    <property type="match status" value="1"/>
</dbReference>
<evidence type="ECO:0000256" key="6">
    <source>
        <dbReference type="SAM" id="MobiDB-lite"/>
    </source>
</evidence>
<evidence type="ECO:0000256" key="2">
    <source>
        <dbReference type="ARBA" id="ARBA00022448"/>
    </source>
</evidence>
<comment type="subcellular location">
    <subcellularLocation>
        <location evidence="1">Membrane</location>
        <topology evidence="1">Multi-pass membrane protein</topology>
    </subcellularLocation>
</comment>
<evidence type="ECO:0000313" key="9">
    <source>
        <dbReference type="Proteomes" id="UP000449547"/>
    </source>
</evidence>
<evidence type="ECO:0000313" key="8">
    <source>
        <dbReference type="EMBL" id="KAA8899381.1"/>
    </source>
</evidence>
<organism evidence="8 9">
    <name type="scientific">Diutina rugosa</name>
    <name type="common">Yeast</name>
    <name type="synonym">Candida rugosa</name>
    <dbReference type="NCBI Taxonomy" id="5481"/>
    <lineage>
        <taxon>Eukaryota</taxon>
        <taxon>Fungi</taxon>
        <taxon>Dikarya</taxon>
        <taxon>Ascomycota</taxon>
        <taxon>Saccharomycotina</taxon>
        <taxon>Pichiomycetes</taxon>
        <taxon>Debaryomycetaceae</taxon>
        <taxon>Diutina</taxon>
    </lineage>
</organism>
<comment type="caution">
    <text evidence="8">The sequence shown here is derived from an EMBL/GenBank/DDBJ whole genome shotgun (WGS) entry which is preliminary data.</text>
</comment>
<accession>A0A642UK52</accession>
<keyword evidence="3 7" id="KW-0812">Transmembrane</keyword>
<sequence>MEYITVAMGTWREPETEHLLPASMSEGKAADEVRQTSGEWSHDTSDDIHTNPSRPGGNDDEKKTQEFQSVVDIESATSDDSYDNLFQDPKKLAYYSKIYEDSQYECRHLLDPNLTWTTQEEKKILRKNDWKVTFFAFCCFTALNFDRYNLGQALSDNFLQDNKMTTNDYNLGQTINLICFLASELPSQLISKKLGPEIWIPVQMVAWSIVSMCQAAITNKKGYYATRALLGLFQGGFIADICLWMSYFYTGPELPLRMGIFYISNPMTQVWTALLSLGLLKIKNNTLNHGWQWLFLLEGIGTFVVGVAAFFHMSPSVVKTKKWFRPKGWYTEREEKILVNKVLRDDPTKGSMANHTPVGLKELFKALCDYDLAWIYIMRILVDIGASPTQSYLTLLLRQMGFNTLETNALTIPYSVISCILMLISCWVSERFNERALTLAFQPFWVMICLIPFLAWKGFMKDQWGTYALLTVLLSHAPSWPISITWCSSNSNSVRNRTVSAAVVNIFSQVAAIIAANIYRKDDAPMYRRGNKDLIGIAAGALVWTMLARCWFQWRNYSNSKKWNAMTKEEQDDYMVNTKDEGNKRLDFRFVY</sequence>
<feature type="region of interest" description="Disordered" evidence="6">
    <location>
        <begin position="14"/>
        <end position="64"/>
    </location>
</feature>
<dbReference type="OMA" id="AISISWC"/>
<dbReference type="PANTHER" id="PTHR43791">
    <property type="entry name" value="PERMEASE-RELATED"/>
    <property type="match status" value="1"/>
</dbReference>
<keyword evidence="4 7" id="KW-1133">Transmembrane helix</keyword>
<feature type="transmembrane region" description="Helical" evidence="7">
    <location>
        <begin position="229"/>
        <end position="248"/>
    </location>
</feature>